<keyword evidence="5" id="KW-1185">Reference proteome</keyword>
<dbReference type="AlphaFoldDB" id="A0A1B9ITW2"/>
<dbReference type="SUPFAM" id="SSF82153">
    <property type="entry name" value="FAS1 domain"/>
    <property type="match status" value="1"/>
</dbReference>
<evidence type="ECO:0000313" key="4">
    <source>
        <dbReference type="EMBL" id="OCF58947.1"/>
    </source>
</evidence>
<dbReference type="PANTHER" id="PTHR28156:SF1">
    <property type="entry name" value="FAS1 DOMAIN-CONTAINING PROTEIN YDR262W"/>
    <property type="match status" value="1"/>
</dbReference>
<keyword evidence="1" id="KW-0732">Signal</keyword>
<reference evidence="4 5" key="1">
    <citation type="submission" date="2013-07" db="EMBL/GenBank/DDBJ databases">
        <title>The Genome Sequence of Kwoniella mangroviensis CBS10435.</title>
        <authorList>
            <consortium name="The Broad Institute Genome Sequencing Platform"/>
            <person name="Cuomo C."/>
            <person name="Litvintseva A."/>
            <person name="Chen Y."/>
            <person name="Heitman J."/>
            <person name="Sun S."/>
            <person name="Springer D."/>
            <person name="Dromer F."/>
            <person name="Young S.K."/>
            <person name="Zeng Q."/>
            <person name="Gargeya S."/>
            <person name="Fitzgerald M."/>
            <person name="Abouelleil A."/>
            <person name="Alvarado L."/>
            <person name="Berlin A.M."/>
            <person name="Chapman S.B."/>
            <person name="Dewar J."/>
            <person name="Goldberg J."/>
            <person name="Griggs A."/>
            <person name="Gujja S."/>
            <person name="Hansen M."/>
            <person name="Howarth C."/>
            <person name="Imamovic A."/>
            <person name="Larimer J."/>
            <person name="McCowan C."/>
            <person name="Murphy C."/>
            <person name="Pearson M."/>
            <person name="Priest M."/>
            <person name="Roberts A."/>
            <person name="Saif S."/>
            <person name="Shea T."/>
            <person name="Sykes S."/>
            <person name="Wortman J."/>
            <person name="Nusbaum C."/>
            <person name="Birren B."/>
        </authorList>
    </citation>
    <scope>NUCLEOTIDE SEQUENCE [LARGE SCALE GENOMIC DNA]</scope>
    <source>
        <strain evidence="4 5">CBS 10435</strain>
    </source>
</reference>
<feature type="domain" description="FAS1" evidence="3">
    <location>
        <begin position="79"/>
        <end position="242"/>
    </location>
</feature>
<evidence type="ECO:0000313" key="5">
    <source>
        <dbReference type="Proteomes" id="UP000092583"/>
    </source>
</evidence>
<dbReference type="STRING" id="1331196.A0A1B9ITW2"/>
<dbReference type="InterPro" id="IPR036378">
    <property type="entry name" value="FAS1_dom_sf"/>
</dbReference>
<dbReference type="InterPro" id="IPR040200">
    <property type="entry name" value="Mug57-like"/>
</dbReference>
<evidence type="ECO:0000259" key="3">
    <source>
        <dbReference type="PROSITE" id="PS50213"/>
    </source>
</evidence>
<dbReference type="EMBL" id="KI669461">
    <property type="protein sequence ID" value="OCF58947.1"/>
    <property type="molecule type" value="Genomic_DNA"/>
</dbReference>
<evidence type="ECO:0000256" key="2">
    <source>
        <dbReference type="SAM" id="MobiDB-lite"/>
    </source>
</evidence>
<dbReference type="Gene3D" id="2.30.180.10">
    <property type="entry name" value="FAS1 domain"/>
    <property type="match status" value="1"/>
</dbReference>
<dbReference type="OrthoDB" id="5551751at2759"/>
<sequence length="244" mass="26416">MAGRLARTLRLHTFPGQVLFLSTVSVIGGWGITQLGEDEDRHRPFASRPSRNRGNSMQGDLVDAIQSGSGISGGARGGGPTLADALTAERGASLWWSYARDSKSITDRLQSRNKKSTILVPVDKAIVSLKQKPHLYSRSSSSSTSSSSSIMGYLTGSNSNSNSYQDNMEKFLKAHIIEGVPQPGKLQTLLDGFSIIFQNPDQSSTKMSNLSGKGWKIQPGDIEVLGIKETSNGRIIYINKVLPY</sequence>
<organism evidence="4 5">
    <name type="scientific">Kwoniella mangroviensis CBS 10435</name>
    <dbReference type="NCBI Taxonomy" id="1331196"/>
    <lineage>
        <taxon>Eukaryota</taxon>
        <taxon>Fungi</taxon>
        <taxon>Dikarya</taxon>
        <taxon>Basidiomycota</taxon>
        <taxon>Agaricomycotina</taxon>
        <taxon>Tremellomycetes</taxon>
        <taxon>Tremellales</taxon>
        <taxon>Cryptococcaceae</taxon>
        <taxon>Kwoniella</taxon>
    </lineage>
</organism>
<accession>A0A1B9ITW2</accession>
<gene>
    <name evidence="4" type="ORF">L486_03442</name>
</gene>
<reference evidence="5" key="2">
    <citation type="submission" date="2013-12" db="EMBL/GenBank/DDBJ databases">
        <title>Evolution of pathogenesis and genome organization in the Tremellales.</title>
        <authorList>
            <person name="Cuomo C."/>
            <person name="Litvintseva A."/>
            <person name="Heitman J."/>
            <person name="Chen Y."/>
            <person name="Sun S."/>
            <person name="Springer D."/>
            <person name="Dromer F."/>
            <person name="Young S."/>
            <person name="Zeng Q."/>
            <person name="Chapman S."/>
            <person name="Gujja S."/>
            <person name="Saif S."/>
            <person name="Birren B."/>
        </authorList>
    </citation>
    <scope>NUCLEOTIDE SEQUENCE [LARGE SCALE GENOMIC DNA]</scope>
    <source>
        <strain evidence="5">CBS 10435</strain>
    </source>
</reference>
<evidence type="ECO:0000256" key="1">
    <source>
        <dbReference type="ARBA" id="ARBA00022729"/>
    </source>
</evidence>
<dbReference type="PANTHER" id="PTHR28156">
    <property type="entry name" value="FAS1 DOMAIN-CONTAINING PROTEIN YDR262W"/>
    <property type="match status" value="1"/>
</dbReference>
<name>A0A1B9ITW2_9TREE</name>
<feature type="region of interest" description="Disordered" evidence="2">
    <location>
        <begin position="38"/>
        <end position="58"/>
    </location>
</feature>
<protein>
    <recommendedName>
        <fullName evidence="3">FAS1 domain-containing protein</fullName>
    </recommendedName>
</protein>
<dbReference type="InterPro" id="IPR000782">
    <property type="entry name" value="FAS1_domain"/>
</dbReference>
<dbReference type="PROSITE" id="PS50213">
    <property type="entry name" value="FAS1"/>
    <property type="match status" value="1"/>
</dbReference>
<proteinExistence type="predicted"/>
<dbReference type="Proteomes" id="UP000092583">
    <property type="component" value="Unassembled WGS sequence"/>
</dbReference>